<protein>
    <recommendedName>
        <fullName evidence="1">Non-specific lipid-transfer protein</fullName>
    </recommendedName>
</protein>
<dbReference type="InterPro" id="IPR036312">
    <property type="entry name" value="Bifun_inhib/LTP/seed_sf"/>
</dbReference>
<organism evidence="3 4">
    <name type="scientific">Taxus chinensis</name>
    <name type="common">Chinese yew</name>
    <name type="synonym">Taxus wallichiana var. chinensis</name>
    <dbReference type="NCBI Taxonomy" id="29808"/>
    <lineage>
        <taxon>Eukaryota</taxon>
        <taxon>Viridiplantae</taxon>
        <taxon>Streptophyta</taxon>
        <taxon>Embryophyta</taxon>
        <taxon>Tracheophyta</taxon>
        <taxon>Spermatophyta</taxon>
        <taxon>Pinopsida</taxon>
        <taxon>Pinidae</taxon>
        <taxon>Conifers II</taxon>
        <taxon>Cupressales</taxon>
        <taxon>Taxaceae</taxon>
        <taxon>Taxus</taxon>
    </lineage>
</organism>
<reference evidence="3 4" key="1">
    <citation type="journal article" date="2021" name="Nat. Plants">
        <title>The Taxus genome provides insights into paclitaxel biosynthesis.</title>
        <authorList>
            <person name="Xiong X."/>
            <person name="Gou J."/>
            <person name="Liao Q."/>
            <person name="Li Y."/>
            <person name="Zhou Q."/>
            <person name="Bi G."/>
            <person name="Li C."/>
            <person name="Du R."/>
            <person name="Wang X."/>
            <person name="Sun T."/>
            <person name="Guo L."/>
            <person name="Liang H."/>
            <person name="Lu P."/>
            <person name="Wu Y."/>
            <person name="Zhang Z."/>
            <person name="Ro D.K."/>
            <person name="Shang Y."/>
            <person name="Huang S."/>
            <person name="Yan J."/>
        </authorList>
    </citation>
    <scope>NUCLEOTIDE SEQUENCE [LARGE SCALE GENOMIC DNA]</scope>
    <source>
        <strain evidence="3">Ta-2019</strain>
    </source>
</reference>
<dbReference type="InterPro" id="IPR000528">
    <property type="entry name" value="Plant_nsLTP"/>
</dbReference>
<dbReference type="GO" id="GO:0008289">
    <property type="term" value="F:lipid binding"/>
    <property type="evidence" value="ECO:0007669"/>
    <property type="project" value="UniProtKB-KW"/>
</dbReference>
<feature type="non-terminal residue" evidence="3">
    <location>
        <position position="120"/>
    </location>
</feature>
<keyword evidence="1" id="KW-0446">Lipid-binding</keyword>
<evidence type="ECO:0000259" key="2">
    <source>
        <dbReference type="SMART" id="SM00499"/>
    </source>
</evidence>
<dbReference type="GO" id="GO:0006869">
    <property type="term" value="P:lipid transport"/>
    <property type="evidence" value="ECO:0007669"/>
    <property type="project" value="InterPro"/>
</dbReference>
<comment type="similarity">
    <text evidence="1">Belongs to the plant LTP family.</text>
</comment>
<feature type="domain" description="Bifunctional inhibitor/plant lipid transfer protein/seed storage helical" evidence="2">
    <location>
        <begin position="43"/>
        <end position="119"/>
    </location>
</feature>
<dbReference type="SMART" id="SM00499">
    <property type="entry name" value="AAI"/>
    <property type="match status" value="1"/>
</dbReference>
<comment type="function">
    <text evidence="1">Plant non-specific lipid-transfer proteins transfer phospholipids as well as galactolipids across membranes. May play a role in wax or cutin deposition in the cell walls of expanding epidermal cells and certain secretory tissues.</text>
</comment>
<dbReference type="SUPFAM" id="SSF47699">
    <property type="entry name" value="Bifunctional inhibitor/lipid-transfer protein/seed storage 2S albumin"/>
    <property type="match status" value="1"/>
</dbReference>
<accession>A0AA38CG33</accession>
<keyword evidence="1" id="KW-0813">Transport</keyword>
<dbReference type="Proteomes" id="UP000824469">
    <property type="component" value="Unassembled WGS sequence"/>
</dbReference>
<dbReference type="Pfam" id="PF00234">
    <property type="entry name" value="Tryp_alpha_amyl"/>
    <property type="match status" value="1"/>
</dbReference>
<evidence type="ECO:0000313" key="4">
    <source>
        <dbReference type="Proteomes" id="UP000824469"/>
    </source>
</evidence>
<dbReference type="OMA" id="KECCNSC"/>
<evidence type="ECO:0000313" key="3">
    <source>
        <dbReference type="EMBL" id="KAH9299930.1"/>
    </source>
</evidence>
<dbReference type="PANTHER" id="PTHR33076">
    <property type="entry name" value="NON-SPECIFIC LIPID-TRANSFER PROTEIN 2-RELATED"/>
    <property type="match status" value="1"/>
</dbReference>
<proteinExistence type="inferred from homology"/>
<dbReference type="CDD" id="cd01960">
    <property type="entry name" value="nsLTP1"/>
    <property type="match status" value="1"/>
</dbReference>
<dbReference type="InterPro" id="IPR016140">
    <property type="entry name" value="Bifunc_inhib/LTP/seed_store"/>
</dbReference>
<keyword evidence="4" id="KW-1185">Reference proteome</keyword>
<sequence length="120" mass="12445">MAGSITAVTVTVTVTVMCIMMVLGGAEGTGSDCNSETAAIAPCSEYLLRGSPVPILSDNCCSGVMGIYSQATTTPLMQSLCNCLKNEANQFDVIDMALQNLAPTCGVHLDFVVSKNINCS</sequence>
<comment type="caution">
    <text evidence="3">The sequence shown here is derived from an EMBL/GenBank/DDBJ whole genome shotgun (WGS) entry which is preliminary data.</text>
</comment>
<dbReference type="PRINTS" id="PR00382">
    <property type="entry name" value="LIPIDTRNSFER"/>
</dbReference>
<dbReference type="Gene3D" id="1.10.110.10">
    <property type="entry name" value="Plant lipid-transfer and hydrophobic proteins"/>
    <property type="match status" value="1"/>
</dbReference>
<evidence type="ECO:0000256" key="1">
    <source>
        <dbReference type="RuleBase" id="RU000628"/>
    </source>
</evidence>
<gene>
    <name evidence="3" type="ORF">KI387_044626</name>
</gene>
<name>A0AA38CG33_TAXCH</name>
<dbReference type="AlphaFoldDB" id="A0AA38CG33"/>
<dbReference type="EMBL" id="JAHRHJ020000010">
    <property type="protein sequence ID" value="KAH9299930.1"/>
    <property type="molecule type" value="Genomic_DNA"/>
</dbReference>